<dbReference type="Pfam" id="PF00535">
    <property type="entry name" value="Glycos_transf_2"/>
    <property type="match status" value="1"/>
</dbReference>
<reference evidence="3" key="1">
    <citation type="journal article" date="2020" name="mSystems">
        <title>Genome- and Community-Level Interaction Insights into Carbon Utilization and Element Cycling Functions of Hydrothermarchaeota in Hydrothermal Sediment.</title>
        <authorList>
            <person name="Zhou Z."/>
            <person name="Liu Y."/>
            <person name="Xu W."/>
            <person name="Pan J."/>
            <person name="Luo Z.H."/>
            <person name="Li M."/>
        </authorList>
    </citation>
    <scope>NUCLEOTIDE SEQUENCE [LARGE SCALE GENOMIC DNA]</scope>
    <source>
        <strain evidence="3">SpSt-192</strain>
    </source>
</reference>
<name>A0A7C3A8L4_9BACT</name>
<dbReference type="EMBL" id="DSID01000324">
    <property type="protein sequence ID" value="HEX70418.1"/>
    <property type="molecule type" value="Genomic_DNA"/>
</dbReference>
<comment type="caution">
    <text evidence="3">The sequence shown here is derived from an EMBL/GenBank/DDBJ whole genome shotgun (WGS) entry which is preliminary data.</text>
</comment>
<organism evidence="3">
    <name type="scientific">Thermorudis sp</name>
    <dbReference type="NCBI Taxonomy" id="1969470"/>
    <lineage>
        <taxon>Bacteria</taxon>
        <taxon>Pseudomonadati</taxon>
        <taxon>Thermomicrobiota</taxon>
        <taxon>Thermomicrobia</taxon>
        <taxon>Thermomicrobia incertae sedis</taxon>
        <taxon>Thermorudis</taxon>
    </lineage>
</organism>
<sequence>MAVVHDWGRKEPWGFGAGAATDGTSPSGVMPGPTSSEPRVGSTGVRGELATRTGARVAILLATYNGARYLEQQLTSILMQTYPEWEILARDDGSCDDTVAILESFAHRHPGRLRLVRDGAGHLGTRGNFARLLEETDADYIAFCDQDDVWHPRRIELGLARVRELEKARGRQSPILVFSDLTVVDEQLRVVAPSLWTYARVTPSMARWKALLTDNLVGGCTFLFNRALRDAAVPVPEEAFLHDSWVSLVAALLGYVDALPVATVMYRQHTANSVGARPNSLWHVARRLPRLWRRDAFVQHLARSQRQAEAIVQRYGSRLAPEVRAVLAGYASLDSMGFLSRRIFLLRHRIFRQGWVRTVAFLARV</sequence>
<protein>
    <submittedName>
        <fullName evidence="3">Glycosyltransferase family 2 protein</fullName>
    </submittedName>
</protein>
<feature type="region of interest" description="Disordered" evidence="1">
    <location>
        <begin position="14"/>
        <end position="46"/>
    </location>
</feature>
<dbReference type="InterPro" id="IPR050834">
    <property type="entry name" value="Glycosyltransf_2"/>
</dbReference>
<dbReference type="InterPro" id="IPR029044">
    <property type="entry name" value="Nucleotide-diphossugar_trans"/>
</dbReference>
<evidence type="ECO:0000259" key="2">
    <source>
        <dbReference type="Pfam" id="PF00535"/>
    </source>
</evidence>
<feature type="compositionally biased region" description="Polar residues" evidence="1">
    <location>
        <begin position="22"/>
        <end position="37"/>
    </location>
</feature>
<dbReference type="PANTHER" id="PTHR43685">
    <property type="entry name" value="GLYCOSYLTRANSFERASE"/>
    <property type="match status" value="1"/>
</dbReference>
<dbReference type="GO" id="GO:0016740">
    <property type="term" value="F:transferase activity"/>
    <property type="evidence" value="ECO:0007669"/>
    <property type="project" value="UniProtKB-KW"/>
</dbReference>
<feature type="domain" description="Glycosyltransferase 2-like" evidence="2">
    <location>
        <begin position="59"/>
        <end position="167"/>
    </location>
</feature>
<evidence type="ECO:0000313" key="3">
    <source>
        <dbReference type="EMBL" id="HEX70418.1"/>
    </source>
</evidence>
<dbReference type="SUPFAM" id="SSF53448">
    <property type="entry name" value="Nucleotide-diphospho-sugar transferases"/>
    <property type="match status" value="1"/>
</dbReference>
<proteinExistence type="predicted"/>
<accession>A0A7C3A8L4</accession>
<dbReference type="AlphaFoldDB" id="A0A7C3A8L4"/>
<dbReference type="CDD" id="cd04196">
    <property type="entry name" value="GT_2_like_d"/>
    <property type="match status" value="1"/>
</dbReference>
<dbReference type="InterPro" id="IPR001173">
    <property type="entry name" value="Glyco_trans_2-like"/>
</dbReference>
<dbReference type="PANTHER" id="PTHR43685:SF2">
    <property type="entry name" value="GLYCOSYLTRANSFERASE 2-LIKE DOMAIN-CONTAINING PROTEIN"/>
    <property type="match status" value="1"/>
</dbReference>
<dbReference type="Gene3D" id="3.90.550.10">
    <property type="entry name" value="Spore Coat Polysaccharide Biosynthesis Protein SpsA, Chain A"/>
    <property type="match status" value="1"/>
</dbReference>
<evidence type="ECO:0000256" key="1">
    <source>
        <dbReference type="SAM" id="MobiDB-lite"/>
    </source>
</evidence>
<gene>
    <name evidence="3" type="ORF">ENP13_04150</name>
</gene>
<keyword evidence="3" id="KW-0808">Transferase</keyword>